<dbReference type="Proteomes" id="UP001236723">
    <property type="component" value="Unassembled WGS sequence"/>
</dbReference>
<proteinExistence type="predicted"/>
<name>A0ABU0DQ08_9BACI</name>
<gene>
    <name evidence="2" type="ORF">J2R98_000093</name>
</gene>
<dbReference type="RefSeq" id="WP_307065027.1">
    <property type="nucleotide sequence ID" value="NZ_JAUSUP010000001.1"/>
</dbReference>
<evidence type="ECO:0000313" key="3">
    <source>
        <dbReference type="Proteomes" id="UP001236723"/>
    </source>
</evidence>
<keyword evidence="1" id="KW-0732">Signal</keyword>
<sequence>MNMKRVTITFIASLLLIPTFALATSGESDSDESSSSQLHGEGSFSEKHEVIYATLNAFGEQDGMYVVNQFNVTKPGEMIDFGHYESVHNLTNLEDIKLHDEEVMFTALEDEFYYQGNLNGQPLPWTVDLEYTLDGEVVNPHDIAGEDGQLAIKIKTSANEEVNPVFYDHYLLQVTLNLDSEIYHAIEAEDGTVASAGKNKQVTFTVMPGEDEQFVVEADVINFEFDGVEIAALPSSMSVDDPETDEMQDEMRSLSDGIADLYDGVTDLRDGVVDLNDGVVELHDGSGDYLDGVRELDDGSTDLVEGSQSIGDALQEISSGFELDDNMDTSDLEELEQGLREIAGGLYEVEDGLWQLRDHYNQAYDALDDAIADIPRSDLSEEEIQSLYMSGADSDILDELVDTYIAAQTVQGTYDAVGEAFEAVSPTLLDVSESLHEMATNLELMADELAASMDDLDFADDLAELESGLNELANQYGDFHAGLVDYTGGVGELSSAYSDIHEGISELNDGTFELEDGVDELHDGTGELAEETSDLPEQMQSEIDNMMNDFDHSDFEPVSFVSERNDKVETVQFVIQSGSITIDDDEESGEVEEEEKGIWERFLDLFR</sequence>
<dbReference type="NCBIfam" id="TIGR03057">
    <property type="entry name" value="xxxLxxG_by_4"/>
    <property type="match status" value="1"/>
</dbReference>
<evidence type="ECO:0000313" key="2">
    <source>
        <dbReference type="EMBL" id="MDQ0350290.1"/>
    </source>
</evidence>
<keyword evidence="3" id="KW-1185">Reference proteome</keyword>
<dbReference type="InterPro" id="IPR023908">
    <property type="entry name" value="xxxLxxG_rpt"/>
</dbReference>
<dbReference type="Gene3D" id="1.10.287.950">
    <property type="entry name" value="Methyl-accepting chemotaxis protein"/>
    <property type="match status" value="1"/>
</dbReference>
<dbReference type="SUPFAM" id="SSF58104">
    <property type="entry name" value="Methyl-accepting chemotaxis protein (MCP) signaling domain"/>
    <property type="match status" value="1"/>
</dbReference>
<organism evidence="2 3">
    <name type="scientific">Alkalibacillus filiformis</name>
    <dbReference type="NCBI Taxonomy" id="200990"/>
    <lineage>
        <taxon>Bacteria</taxon>
        <taxon>Bacillati</taxon>
        <taxon>Bacillota</taxon>
        <taxon>Bacilli</taxon>
        <taxon>Bacillales</taxon>
        <taxon>Bacillaceae</taxon>
        <taxon>Alkalibacillus</taxon>
    </lineage>
</organism>
<feature type="signal peptide" evidence="1">
    <location>
        <begin position="1"/>
        <end position="23"/>
    </location>
</feature>
<comment type="caution">
    <text evidence="2">The sequence shown here is derived from an EMBL/GenBank/DDBJ whole genome shotgun (WGS) entry which is preliminary data.</text>
</comment>
<protein>
    <submittedName>
        <fullName evidence="2">X-X-X-Leu-X-X-Gly heptad repeat protein</fullName>
    </submittedName>
</protein>
<reference evidence="2 3" key="1">
    <citation type="submission" date="2023-07" db="EMBL/GenBank/DDBJ databases">
        <title>Genomic Encyclopedia of Type Strains, Phase IV (KMG-IV): sequencing the most valuable type-strain genomes for metagenomic binning, comparative biology and taxonomic classification.</title>
        <authorList>
            <person name="Goeker M."/>
        </authorList>
    </citation>
    <scope>NUCLEOTIDE SEQUENCE [LARGE SCALE GENOMIC DNA]</scope>
    <source>
        <strain evidence="2 3">DSM 15448</strain>
    </source>
</reference>
<feature type="chain" id="PRO_5045449412" evidence="1">
    <location>
        <begin position="24"/>
        <end position="607"/>
    </location>
</feature>
<evidence type="ECO:0000256" key="1">
    <source>
        <dbReference type="SAM" id="SignalP"/>
    </source>
</evidence>
<dbReference type="EMBL" id="JAUSUP010000001">
    <property type="protein sequence ID" value="MDQ0350290.1"/>
    <property type="molecule type" value="Genomic_DNA"/>
</dbReference>
<accession>A0ABU0DQ08</accession>